<dbReference type="SMART" id="SM00257">
    <property type="entry name" value="LysM"/>
    <property type="match status" value="2"/>
</dbReference>
<dbReference type="Gene3D" id="3.10.350.10">
    <property type="entry name" value="LysM domain"/>
    <property type="match status" value="2"/>
</dbReference>
<keyword evidence="1" id="KW-1133">Transmembrane helix</keyword>
<dbReference type="CDD" id="cd00118">
    <property type="entry name" value="LysM"/>
    <property type="match status" value="1"/>
</dbReference>
<keyword evidence="1" id="KW-0472">Membrane</keyword>
<dbReference type="InterPro" id="IPR050570">
    <property type="entry name" value="Cell_wall_metabolism_enzyme"/>
</dbReference>
<accession>A0A2M7DA45</accession>
<dbReference type="SUPFAM" id="SSF54106">
    <property type="entry name" value="LysM domain"/>
    <property type="match status" value="1"/>
</dbReference>
<evidence type="ECO:0000313" key="4">
    <source>
        <dbReference type="Proteomes" id="UP000230864"/>
    </source>
</evidence>
<reference evidence="4" key="1">
    <citation type="submission" date="2017-09" db="EMBL/GenBank/DDBJ databases">
        <title>Depth-based differentiation of microbial function through sediment-hosted aquifers and enrichment of novel symbionts in the deep terrestrial subsurface.</title>
        <authorList>
            <person name="Probst A.J."/>
            <person name="Ladd B."/>
            <person name="Jarett J.K."/>
            <person name="Geller-Mcgrath D.E."/>
            <person name="Sieber C.M.K."/>
            <person name="Emerson J.B."/>
            <person name="Anantharaman K."/>
            <person name="Thomas B.C."/>
            <person name="Malmstrom R."/>
            <person name="Stieglmeier M."/>
            <person name="Klingl A."/>
            <person name="Woyke T."/>
            <person name="Ryan C.M."/>
            <person name="Banfield J.F."/>
        </authorList>
    </citation>
    <scope>NUCLEOTIDE SEQUENCE [LARGE SCALE GENOMIC DNA]</scope>
</reference>
<dbReference type="CDD" id="cd12797">
    <property type="entry name" value="M23_peptidase"/>
    <property type="match status" value="1"/>
</dbReference>
<feature type="transmembrane region" description="Helical" evidence="1">
    <location>
        <begin position="26"/>
        <end position="48"/>
    </location>
</feature>
<dbReference type="InterPro" id="IPR011055">
    <property type="entry name" value="Dup_hybrid_motif"/>
</dbReference>
<organism evidence="3 4">
    <name type="scientific">Candidatus Nealsonbacteria bacterium CG02_land_8_20_14_3_00_37_10</name>
    <dbReference type="NCBI Taxonomy" id="1974699"/>
    <lineage>
        <taxon>Bacteria</taxon>
        <taxon>Candidatus Nealsoniibacteriota</taxon>
    </lineage>
</organism>
<dbReference type="InterPro" id="IPR018392">
    <property type="entry name" value="LysM"/>
</dbReference>
<sequence>MLDYLRSKNFLSCLGRKIKGSLKTPCLCLGIIAVFLFIFVSVGSSLIVKSFAGRSDFYLANISKIIGFGESEKDNLFISPTKRFLPESPEFILVENTSLKASSPPTTFSSQVLGALVAGYEPEDAKMVITEYIIEEGDSLWSLADEFNVSLDTILWANNLDKNSILKPDQKLVILPVSGVIYHVKSGDTVSEIAGTYKGKVEEIVAFNYLADEDDIYIGDIIIVPNGTMPAPSVRLQAPAQVPLASSYFIAPVSSPYRITQGLHWYNAIDFGGKCGDPIRAAAAGEILKVALTSSTSRWAFGGAGNHITILHPNGIVTMYGHIVTSLVKQGDKVSQGQMIALMGGQPGTSGAGLSTGCHVHFGVTGSRNPFAR</sequence>
<dbReference type="Proteomes" id="UP000230864">
    <property type="component" value="Unassembled WGS sequence"/>
</dbReference>
<protein>
    <recommendedName>
        <fullName evidence="2">LysM domain-containing protein</fullName>
    </recommendedName>
</protein>
<dbReference type="Gene3D" id="2.70.70.10">
    <property type="entry name" value="Glucose Permease (Domain IIA)"/>
    <property type="match status" value="1"/>
</dbReference>
<dbReference type="PANTHER" id="PTHR21666">
    <property type="entry name" value="PEPTIDASE-RELATED"/>
    <property type="match status" value="1"/>
</dbReference>
<evidence type="ECO:0000259" key="2">
    <source>
        <dbReference type="PROSITE" id="PS51782"/>
    </source>
</evidence>
<comment type="caution">
    <text evidence="3">The sequence shown here is derived from an EMBL/GenBank/DDBJ whole genome shotgun (WGS) entry which is preliminary data.</text>
</comment>
<evidence type="ECO:0000256" key="1">
    <source>
        <dbReference type="SAM" id="Phobius"/>
    </source>
</evidence>
<feature type="domain" description="LysM" evidence="2">
    <location>
        <begin position="130"/>
        <end position="174"/>
    </location>
</feature>
<dbReference type="InterPro" id="IPR016047">
    <property type="entry name" value="M23ase_b-sheet_dom"/>
</dbReference>
<dbReference type="Pfam" id="PF01476">
    <property type="entry name" value="LysM"/>
    <property type="match status" value="2"/>
</dbReference>
<name>A0A2M7DA45_9BACT</name>
<dbReference type="EMBL" id="PETZ01000008">
    <property type="protein sequence ID" value="PIV45329.1"/>
    <property type="molecule type" value="Genomic_DNA"/>
</dbReference>
<dbReference type="GO" id="GO:0004222">
    <property type="term" value="F:metalloendopeptidase activity"/>
    <property type="evidence" value="ECO:0007669"/>
    <property type="project" value="TreeGrafter"/>
</dbReference>
<dbReference type="Pfam" id="PF01551">
    <property type="entry name" value="Peptidase_M23"/>
    <property type="match status" value="1"/>
</dbReference>
<dbReference type="SUPFAM" id="SSF51261">
    <property type="entry name" value="Duplicated hybrid motif"/>
    <property type="match status" value="1"/>
</dbReference>
<evidence type="ECO:0000313" key="3">
    <source>
        <dbReference type="EMBL" id="PIV45329.1"/>
    </source>
</evidence>
<dbReference type="PANTHER" id="PTHR21666:SF270">
    <property type="entry name" value="MUREIN HYDROLASE ACTIVATOR ENVC"/>
    <property type="match status" value="1"/>
</dbReference>
<feature type="domain" description="LysM" evidence="2">
    <location>
        <begin position="180"/>
        <end position="224"/>
    </location>
</feature>
<gene>
    <name evidence="3" type="ORF">COS25_00255</name>
</gene>
<dbReference type="InterPro" id="IPR036779">
    <property type="entry name" value="LysM_dom_sf"/>
</dbReference>
<keyword evidence="1" id="KW-0812">Transmembrane</keyword>
<dbReference type="PROSITE" id="PS51782">
    <property type="entry name" value="LYSM"/>
    <property type="match status" value="2"/>
</dbReference>
<dbReference type="AlphaFoldDB" id="A0A2M7DA45"/>
<proteinExistence type="predicted"/>